<evidence type="ECO:0000256" key="1">
    <source>
        <dbReference type="ARBA" id="ARBA00004442"/>
    </source>
</evidence>
<dbReference type="Proteomes" id="UP001431784">
    <property type="component" value="Unassembled WGS sequence"/>
</dbReference>
<proteinExistence type="predicted"/>
<dbReference type="CDD" id="cd07185">
    <property type="entry name" value="OmpA_C-like"/>
    <property type="match status" value="1"/>
</dbReference>
<dbReference type="SUPFAM" id="SSF103088">
    <property type="entry name" value="OmpA-like"/>
    <property type="match status" value="1"/>
</dbReference>
<dbReference type="InterPro" id="IPR050330">
    <property type="entry name" value="Bact_OuterMem_StrucFunc"/>
</dbReference>
<comment type="subcellular location">
    <subcellularLocation>
        <location evidence="1">Cell outer membrane</location>
    </subcellularLocation>
</comment>
<dbReference type="PANTHER" id="PTHR30329:SF21">
    <property type="entry name" value="LIPOPROTEIN YIAD-RELATED"/>
    <property type="match status" value="1"/>
</dbReference>
<evidence type="ECO:0000313" key="7">
    <source>
        <dbReference type="EMBL" id="MDD7973023.1"/>
    </source>
</evidence>
<dbReference type="Pfam" id="PF14295">
    <property type="entry name" value="PAN_4"/>
    <property type="match status" value="2"/>
</dbReference>
<dbReference type="PRINTS" id="PR01023">
    <property type="entry name" value="NAFLGMOTY"/>
</dbReference>
<feature type="region of interest" description="Disordered" evidence="5">
    <location>
        <begin position="914"/>
        <end position="941"/>
    </location>
</feature>
<name>A0ABT5TGG5_9RHOB</name>
<dbReference type="Gene3D" id="3.30.1330.60">
    <property type="entry name" value="OmpA-like domain"/>
    <property type="match status" value="1"/>
</dbReference>
<sequence length="958" mass="100579">MMNSSRLFSQRLAGFRGVAAIVVSLALPGIAHAQSFTVQPMACTQLVEALASEGRVALQGVTFDFNRTTLRPDSLPALIAARDAILTLGGDWRLEGHTDTIGSHDYNQRLSEARAQAVRDWLVSAGVPAAQVLAEGFSFDRPVADNSTDAGRAQNRRVELVGNVTPDMLGFGGPEGVDPCPDTLIPGTIMSAEGTPPPPPIPDWSGAGGQEWLPFSLLMTTGDGGGSGWRGERQEMPPGSRPETCQALCTANSDCAAFSFEPAGSYFVENARCALIGYGTELTLRRDNSFLDGGTFFVSGLKPDARLLTSESEAIAQQIIADLIEIARLREIVRITAPDTSAPETWMDVAVDGAVPGDAYQTYLEISVPDNYDFDWLKSKSALFVHDMADGRSGQIWVPEPGEYVLRYAINHPTAGQHVIAEQSLVVAATSQTSSHASSGTPAANPARRGTVEPGIDRPGMDITQTPMTVADPLMCQALCAGDPSCQSWTYVNPGLQGDQAVCWTKSGVPDGFANPCCTSGVMDLTAVPASAAPTDDDTASLSFPVVVTPGESVPVAYSGPLHSGDWVDIITQGNDSDMSGGWSWAYVTGAPVALTAPDAEGDYTLRYVAEDPLRGHVVVAQETLVVRAPVPPSADLGTLFQRCDAASLMTCDLVLPDHDLALTLLSGYGMTEPLQYETAAGVRAERPSFEIVRLSDGQVPLLVNPRQAQTVYCQPTLSGDEICVTQAFNDSEGMLAGVIIGSLASHAALPEADAMGGNEEVLLAAGDLQGVWFFALDTPGQPDDQSYFIVAEFMQDAGQLAIGGNFTTAPTVGPLQGLSGDVTGVVAGDTLNLTMIGPDAHTGLVFTGTEYGDDAYRGMVFLAHTPLTPPTGAIVRKVAGPGDDWTGPPWMTGASDGMEAALQMGATTLMGALGGATDRPSSKPAQPSPEMVALDGTPLDGLTAQDAHQLLVPHLEE</sequence>
<dbReference type="RefSeq" id="WP_274353696.1">
    <property type="nucleotide sequence ID" value="NZ_JAQZSM010000023.1"/>
</dbReference>
<evidence type="ECO:0000256" key="5">
    <source>
        <dbReference type="SAM" id="MobiDB-lite"/>
    </source>
</evidence>
<evidence type="ECO:0000313" key="8">
    <source>
        <dbReference type="Proteomes" id="UP001431784"/>
    </source>
</evidence>
<evidence type="ECO:0000256" key="2">
    <source>
        <dbReference type="ARBA" id="ARBA00023136"/>
    </source>
</evidence>
<dbReference type="InterPro" id="IPR036737">
    <property type="entry name" value="OmpA-like_sf"/>
</dbReference>
<protein>
    <submittedName>
        <fullName evidence="7">PAN domain-containing protein</fullName>
    </submittedName>
</protein>
<accession>A0ABT5TGG5</accession>
<keyword evidence="8" id="KW-1185">Reference proteome</keyword>
<feature type="compositionally biased region" description="Low complexity" evidence="5">
    <location>
        <begin position="431"/>
        <end position="441"/>
    </location>
</feature>
<keyword evidence="3" id="KW-0998">Cell outer membrane</keyword>
<gene>
    <name evidence="7" type="ORF">PUT78_18215</name>
</gene>
<dbReference type="EMBL" id="JAQZSM010000023">
    <property type="protein sequence ID" value="MDD7973023.1"/>
    <property type="molecule type" value="Genomic_DNA"/>
</dbReference>
<dbReference type="PRINTS" id="PR01021">
    <property type="entry name" value="OMPADOMAIN"/>
</dbReference>
<evidence type="ECO:0000259" key="6">
    <source>
        <dbReference type="PROSITE" id="PS51123"/>
    </source>
</evidence>
<comment type="caution">
    <text evidence="7">The sequence shown here is derived from an EMBL/GenBank/DDBJ whole genome shotgun (WGS) entry which is preliminary data.</text>
</comment>
<dbReference type="Pfam" id="PF00691">
    <property type="entry name" value="OmpA"/>
    <property type="match status" value="1"/>
</dbReference>
<dbReference type="PROSITE" id="PS51123">
    <property type="entry name" value="OMPA_2"/>
    <property type="match status" value="1"/>
</dbReference>
<keyword evidence="2 4" id="KW-0472">Membrane</keyword>
<dbReference type="InterPro" id="IPR003609">
    <property type="entry name" value="Pan_app"/>
</dbReference>
<dbReference type="PANTHER" id="PTHR30329">
    <property type="entry name" value="STATOR ELEMENT OF FLAGELLAR MOTOR COMPLEX"/>
    <property type="match status" value="1"/>
</dbReference>
<feature type="domain" description="OmpA-like" evidence="6">
    <location>
        <begin position="50"/>
        <end position="166"/>
    </location>
</feature>
<organism evidence="7 8">
    <name type="scientific">Roseinatronobacter alkalisoli</name>
    <dbReference type="NCBI Taxonomy" id="3028235"/>
    <lineage>
        <taxon>Bacteria</taxon>
        <taxon>Pseudomonadati</taxon>
        <taxon>Pseudomonadota</taxon>
        <taxon>Alphaproteobacteria</taxon>
        <taxon>Rhodobacterales</taxon>
        <taxon>Paracoccaceae</taxon>
        <taxon>Roseinatronobacter</taxon>
    </lineage>
</organism>
<evidence type="ECO:0000256" key="3">
    <source>
        <dbReference type="ARBA" id="ARBA00023237"/>
    </source>
</evidence>
<dbReference type="Gene3D" id="3.50.4.10">
    <property type="entry name" value="Hepatocyte Growth Factor"/>
    <property type="match status" value="1"/>
</dbReference>
<dbReference type="InterPro" id="IPR006664">
    <property type="entry name" value="OMP_bac"/>
</dbReference>
<reference evidence="7" key="1">
    <citation type="submission" date="2023-02" db="EMBL/GenBank/DDBJ databases">
        <title>Description of Roseinatronobacter alkalisoli sp. nov., an alkaliphilic bacerium isolated from soda soil.</title>
        <authorList>
            <person name="Wei W."/>
        </authorList>
    </citation>
    <scope>NUCLEOTIDE SEQUENCE</scope>
    <source>
        <strain evidence="7">HJB301</strain>
    </source>
</reference>
<feature type="region of interest" description="Disordered" evidence="5">
    <location>
        <begin position="431"/>
        <end position="460"/>
    </location>
</feature>
<dbReference type="InterPro" id="IPR006665">
    <property type="entry name" value="OmpA-like"/>
</dbReference>
<evidence type="ECO:0000256" key="4">
    <source>
        <dbReference type="PROSITE-ProRule" id="PRU00473"/>
    </source>
</evidence>